<reference evidence="1 2" key="1">
    <citation type="submission" date="2018-02" db="EMBL/GenBank/DDBJ databases">
        <title>Comparative analysis of genomes of three Brevibacillus laterosporus strains producers of potent antimicrobials isolated from silage.</title>
        <authorList>
            <person name="Kojic M."/>
            <person name="Miljkovic M."/>
            <person name="Studholme D."/>
            <person name="Filipic B."/>
        </authorList>
    </citation>
    <scope>NUCLEOTIDE SEQUENCE [LARGE SCALE GENOMIC DNA]</scope>
    <source>
        <strain evidence="1 2">BGSP11</strain>
    </source>
</reference>
<evidence type="ECO:0000313" key="2">
    <source>
        <dbReference type="Proteomes" id="UP000239759"/>
    </source>
</evidence>
<evidence type="ECO:0000313" key="1">
    <source>
        <dbReference type="EMBL" id="PPB02389.1"/>
    </source>
</evidence>
<gene>
    <name evidence="1" type="ORF">C4A77_11670</name>
</gene>
<dbReference type="EMBL" id="PRKQ01000012">
    <property type="protein sequence ID" value="PPB02389.1"/>
    <property type="molecule type" value="Genomic_DNA"/>
</dbReference>
<dbReference type="Proteomes" id="UP000239759">
    <property type="component" value="Unassembled WGS sequence"/>
</dbReference>
<dbReference type="AlphaFoldDB" id="A0AAP8QCM5"/>
<comment type="caution">
    <text evidence="1">The sequence shown here is derived from an EMBL/GenBank/DDBJ whole genome shotgun (WGS) entry which is preliminary data.</text>
</comment>
<name>A0AAP8QCM5_BRELA</name>
<sequence>MSGRAYGEDILFNKFIENKSMNAYYSPKHNLFIIEGSKGSVNGAVKRFSKYFGDKFKVSRSKVDFPYVSVYT</sequence>
<organism evidence="1 2">
    <name type="scientific">Brevibacillus laterosporus</name>
    <name type="common">Bacillus laterosporus</name>
    <dbReference type="NCBI Taxonomy" id="1465"/>
    <lineage>
        <taxon>Bacteria</taxon>
        <taxon>Bacillati</taxon>
        <taxon>Bacillota</taxon>
        <taxon>Bacilli</taxon>
        <taxon>Bacillales</taxon>
        <taxon>Paenibacillaceae</taxon>
        <taxon>Brevibacillus</taxon>
    </lineage>
</organism>
<accession>A0AAP8QCM5</accession>
<dbReference type="RefSeq" id="WP_104031902.1">
    <property type="nucleotide sequence ID" value="NZ_JARMDU010000034.1"/>
</dbReference>
<protein>
    <submittedName>
        <fullName evidence="1">Uncharacterized protein</fullName>
    </submittedName>
</protein>
<proteinExistence type="predicted"/>